<dbReference type="GO" id="GO:0046872">
    <property type="term" value="F:metal ion binding"/>
    <property type="evidence" value="ECO:0007669"/>
    <property type="project" value="InterPro"/>
</dbReference>
<dbReference type="Gene3D" id="1.20.1090.10">
    <property type="entry name" value="Dehydroquinate synthase-like - alpha domain"/>
    <property type="match status" value="1"/>
</dbReference>
<name>A0A9P4M7U6_9PEZI</name>
<evidence type="ECO:0000259" key="3">
    <source>
        <dbReference type="Pfam" id="PF25137"/>
    </source>
</evidence>
<feature type="domain" description="Alcohol dehydrogenase iron-type/glycerol dehydrogenase GldA" evidence="2">
    <location>
        <begin position="38"/>
        <end position="207"/>
    </location>
</feature>
<proteinExistence type="predicted"/>
<dbReference type="Pfam" id="PF25137">
    <property type="entry name" value="ADH_Fe_C"/>
    <property type="match status" value="1"/>
</dbReference>
<dbReference type="PANTHER" id="PTHR11496">
    <property type="entry name" value="ALCOHOL DEHYDROGENASE"/>
    <property type="match status" value="1"/>
</dbReference>
<dbReference type="AlphaFoldDB" id="A0A9P4M7U6"/>
<dbReference type="Gene3D" id="3.40.50.1970">
    <property type="match status" value="1"/>
</dbReference>
<keyword evidence="5" id="KW-1185">Reference proteome</keyword>
<dbReference type="OrthoDB" id="339764at2759"/>
<dbReference type="Pfam" id="PF00465">
    <property type="entry name" value="Fe-ADH"/>
    <property type="match status" value="1"/>
</dbReference>
<dbReference type="GO" id="GO:0004022">
    <property type="term" value="F:alcohol dehydrogenase (NAD+) activity"/>
    <property type="evidence" value="ECO:0007669"/>
    <property type="project" value="TreeGrafter"/>
</dbReference>
<dbReference type="InterPro" id="IPR039697">
    <property type="entry name" value="Alcohol_dehydrogenase_Fe"/>
</dbReference>
<dbReference type="InterPro" id="IPR001670">
    <property type="entry name" value="ADH_Fe/GldA"/>
</dbReference>
<keyword evidence="1" id="KW-0560">Oxidoreductase</keyword>
<evidence type="ECO:0000313" key="5">
    <source>
        <dbReference type="Proteomes" id="UP000799772"/>
    </source>
</evidence>
<evidence type="ECO:0000256" key="1">
    <source>
        <dbReference type="ARBA" id="ARBA00023002"/>
    </source>
</evidence>
<sequence length="423" mass="46227">MGSSQETYRLSFPDHKPTPPYTHVSYGLPFTEAVAKHVTETFRGKRAYILASPSITKQTSNTADLEKALGPRHAGTWLGIPPHTPWDALVPIINDMREKKADCLVTLGAGSLSDGAKAIKYALANNVATIEDMEALVAPTEKDLEMGGEALDRSTMGNEPEIPVIMVPTSLSAGEYSRFAGITSPKTKAKAQLFHPKMYASLIVLDPALTTTTPEWVWLSTGVRAIDHCCECYCSPHGNAEVDAAAEKSLKKLLTNLPITKRDPQNLDARLQCQLAANYIMNNLLWAPEVLMAGASHGIGHQLGPLGVGHGQTSCILLPAVMRYNKKVNEEKQEKLKNVIWQEPAVAEMLTDSGLKQDESDLADALDKAFRILGMPRSLKEVGVGRDQFDMLAQNSLRDVCCIVNPIPFTDKEQVLEILEKCL</sequence>
<comment type="caution">
    <text evidence="4">The sequence shown here is derived from an EMBL/GenBank/DDBJ whole genome shotgun (WGS) entry which is preliminary data.</text>
</comment>
<dbReference type="InterPro" id="IPR056798">
    <property type="entry name" value="ADH_Fe_C"/>
</dbReference>
<dbReference type="Proteomes" id="UP000799772">
    <property type="component" value="Unassembled WGS sequence"/>
</dbReference>
<dbReference type="PANTHER" id="PTHR11496:SF107">
    <property type="entry name" value="ALCOHOL DEHYDROGENASE, PUTATIVE (AFU_ORTHOLOGUE AFUA_1G06800)-RELATED"/>
    <property type="match status" value="1"/>
</dbReference>
<dbReference type="GO" id="GO:0005739">
    <property type="term" value="C:mitochondrion"/>
    <property type="evidence" value="ECO:0007669"/>
    <property type="project" value="TreeGrafter"/>
</dbReference>
<dbReference type="EMBL" id="ML978130">
    <property type="protein sequence ID" value="KAF2096159.1"/>
    <property type="molecule type" value="Genomic_DNA"/>
</dbReference>
<evidence type="ECO:0000259" key="2">
    <source>
        <dbReference type="Pfam" id="PF00465"/>
    </source>
</evidence>
<protein>
    <submittedName>
        <fullName evidence="4">Fe-containing alcohol dehydrogenase</fullName>
    </submittedName>
</protein>
<dbReference type="CDD" id="cd08192">
    <property type="entry name" value="MAR-like"/>
    <property type="match status" value="1"/>
</dbReference>
<accession>A0A9P4M7U6</accession>
<organism evidence="4 5">
    <name type="scientific">Rhizodiscina lignyota</name>
    <dbReference type="NCBI Taxonomy" id="1504668"/>
    <lineage>
        <taxon>Eukaryota</taxon>
        <taxon>Fungi</taxon>
        <taxon>Dikarya</taxon>
        <taxon>Ascomycota</taxon>
        <taxon>Pezizomycotina</taxon>
        <taxon>Dothideomycetes</taxon>
        <taxon>Pleosporomycetidae</taxon>
        <taxon>Aulographales</taxon>
        <taxon>Rhizodiscinaceae</taxon>
        <taxon>Rhizodiscina</taxon>
    </lineage>
</organism>
<evidence type="ECO:0000313" key="4">
    <source>
        <dbReference type="EMBL" id="KAF2096159.1"/>
    </source>
</evidence>
<feature type="domain" description="Fe-containing alcohol dehydrogenase-like C-terminal" evidence="3">
    <location>
        <begin position="220"/>
        <end position="421"/>
    </location>
</feature>
<dbReference type="SUPFAM" id="SSF56796">
    <property type="entry name" value="Dehydroquinate synthase-like"/>
    <property type="match status" value="1"/>
</dbReference>
<reference evidence="4" key="1">
    <citation type="journal article" date="2020" name="Stud. Mycol.">
        <title>101 Dothideomycetes genomes: a test case for predicting lifestyles and emergence of pathogens.</title>
        <authorList>
            <person name="Haridas S."/>
            <person name="Albert R."/>
            <person name="Binder M."/>
            <person name="Bloem J."/>
            <person name="Labutti K."/>
            <person name="Salamov A."/>
            <person name="Andreopoulos B."/>
            <person name="Baker S."/>
            <person name="Barry K."/>
            <person name="Bills G."/>
            <person name="Bluhm B."/>
            <person name="Cannon C."/>
            <person name="Castanera R."/>
            <person name="Culley D."/>
            <person name="Daum C."/>
            <person name="Ezra D."/>
            <person name="Gonzalez J."/>
            <person name="Henrissat B."/>
            <person name="Kuo A."/>
            <person name="Liang C."/>
            <person name="Lipzen A."/>
            <person name="Lutzoni F."/>
            <person name="Magnuson J."/>
            <person name="Mondo S."/>
            <person name="Nolan M."/>
            <person name="Ohm R."/>
            <person name="Pangilinan J."/>
            <person name="Park H.-J."/>
            <person name="Ramirez L."/>
            <person name="Alfaro M."/>
            <person name="Sun H."/>
            <person name="Tritt A."/>
            <person name="Yoshinaga Y."/>
            <person name="Zwiers L.-H."/>
            <person name="Turgeon B."/>
            <person name="Goodwin S."/>
            <person name="Spatafora J."/>
            <person name="Crous P."/>
            <person name="Grigoriev I."/>
        </authorList>
    </citation>
    <scope>NUCLEOTIDE SEQUENCE</scope>
    <source>
        <strain evidence="4">CBS 133067</strain>
    </source>
</reference>
<gene>
    <name evidence="4" type="ORF">NA57DRAFT_43501</name>
</gene>